<dbReference type="GO" id="GO:0005829">
    <property type="term" value="C:cytosol"/>
    <property type="evidence" value="ECO:0007669"/>
    <property type="project" value="TreeGrafter"/>
</dbReference>
<evidence type="ECO:0000256" key="1">
    <source>
        <dbReference type="ARBA" id="ARBA00000707"/>
    </source>
</evidence>
<keyword evidence="4" id="KW-0645">Protease</keyword>
<gene>
    <name evidence="11" type="ORF">E3N88_16832</name>
</gene>
<dbReference type="InterPro" id="IPR050164">
    <property type="entry name" value="Peptidase_C19"/>
</dbReference>
<comment type="function">
    <text evidence="8">Recognizes and hydrolyzes the peptide bond at the C-terminal Gly of ubiquitin. Involved in the processing of poly-ubiquitin precursors as well as that of ubiquitinated proteins.</text>
</comment>
<dbReference type="PROSITE" id="PS50235">
    <property type="entry name" value="USP_3"/>
    <property type="match status" value="1"/>
</dbReference>
<evidence type="ECO:0000256" key="4">
    <source>
        <dbReference type="ARBA" id="ARBA00022670"/>
    </source>
</evidence>
<dbReference type="Proteomes" id="UP000326396">
    <property type="component" value="Linkage Group LG17"/>
</dbReference>
<keyword evidence="6" id="KW-0378">Hydrolase</keyword>
<evidence type="ECO:0000256" key="6">
    <source>
        <dbReference type="ARBA" id="ARBA00022801"/>
    </source>
</evidence>
<organism evidence="11 12">
    <name type="scientific">Mikania micrantha</name>
    <name type="common">bitter vine</name>
    <dbReference type="NCBI Taxonomy" id="192012"/>
    <lineage>
        <taxon>Eukaryota</taxon>
        <taxon>Viridiplantae</taxon>
        <taxon>Streptophyta</taxon>
        <taxon>Embryophyta</taxon>
        <taxon>Tracheophyta</taxon>
        <taxon>Spermatophyta</taxon>
        <taxon>Magnoliopsida</taxon>
        <taxon>eudicotyledons</taxon>
        <taxon>Gunneridae</taxon>
        <taxon>Pentapetalae</taxon>
        <taxon>asterids</taxon>
        <taxon>campanulids</taxon>
        <taxon>Asterales</taxon>
        <taxon>Asteraceae</taxon>
        <taxon>Asteroideae</taxon>
        <taxon>Heliantheae alliance</taxon>
        <taxon>Eupatorieae</taxon>
        <taxon>Mikania</taxon>
    </lineage>
</organism>
<keyword evidence="7" id="KW-0788">Thiol protease</keyword>
<evidence type="ECO:0000256" key="7">
    <source>
        <dbReference type="ARBA" id="ARBA00022807"/>
    </source>
</evidence>
<comment type="caution">
    <text evidence="11">The sequence shown here is derived from an EMBL/GenBank/DDBJ whole genome shotgun (WGS) entry which is preliminary data.</text>
</comment>
<dbReference type="InterPro" id="IPR028889">
    <property type="entry name" value="USP"/>
</dbReference>
<sequence length="782" mass="83436">MGDSTELRKPSCCFLKTDTDATDPMFFGNLAQESEDFNLYGLKKEIGMDYLMSTEVLGDSDEPMLYSLGAEANTLLESLSFFDNNFDYIDGEIGERVSCNRSQSEVCKPLPSVASSWYEDGLENPSMVGAGLANLGNTCFFNAVLQCFTHSVLLVQGLYSNTHPTPCDCCSERFCLICALREHIELSFASTGKTVSPWKFVDNLSYFSSSFQRYQQEDAHEFLQCFLDRLETSLSSLKSTIDGLSSQTNNLVKQVFGGRFISKLRCCNCNHISDTFEPFVDLSLEIEDVNSLSKALESFTKVEHIEDEEMKFTCDKCKQKVFVEKQLLLDQIPPSCTFHLKRFKNDGSYVEKVKKHVEFDLVLDLQPYTCDNKSSNADLKYELYAVVVHAALTSSCGHYYSYIRSARDTWYKFDDSRVTRVSEACVLAEEAYILFYAKQGTPWFSNFMETYSFNPNFSTTSPKSVLENADPQNIHSHSTIISDDVAPLKLIIKENYPLIFKEYGSNHIIEAQKSTSVTPTDDSLTISDFDSDEIHSTSTPPRSPGFDTSDHEDSEVVFAAKPKQLKLAEKATCKRQRNVEVENSAKLEAMRMCKKMPGARGGLLMAAMSSKSENLLVKRSKKTASSPRKNRSKSLDCFNSINHKQTSLGICVATRVLFNVEEGYIHGGLAGGGGGGGSGGGGGYGAGGEHGAGYGGGAGGGGGGGHGGGSGGGGGVGGAGGSGYGSGGGAGGGAGGSYEGYSGGGGGGGSGGGGGGGGGLGEHGGGSGSGGGEGGGHGGYIP</sequence>
<feature type="region of interest" description="Disordered" evidence="9">
    <location>
        <begin position="516"/>
        <end position="550"/>
    </location>
</feature>
<name>A0A5N6NQ52_9ASTR</name>
<feature type="compositionally biased region" description="Basic residues" evidence="9">
    <location>
        <begin position="618"/>
        <end position="632"/>
    </location>
</feature>
<dbReference type="PANTHER" id="PTHR24006:SF747">
    <property type="entry name" value="UBIQUITIN CARBOXYL-TERMINAL HYDROLASE 20"/>
    <property type="match status" value="1"/>
</dbReference>
<feature type="region of interest" description="Disordered" evidence="9">
    <location>
        <begin position="614"/>
        <end position="635"/>
    </location>
</feature>
<dbReference type="PROSITE" id="PS00972">
    <property type="entry name" value="USP_1"/>
    <property type="match status" value="1"/>
</dbReference>
<dbReference type="PANTHER" id="PTHR24006">
    <property type="entry name" value="UBIQUITIN CARBOXYL-TERMINAL HYDROLASE"/>
    <property type="match status" value="1"/>
</dbReference>
<dbReference type="EMBL" id="SZYD01000009">
    <property type="protein sequence ID" value="KAD5316886.1"/>
    <property type="molecule type" value="Genomic_DNA"/>
</dbReference>
<evidence type="ECO:0000256" key="5">
    <source>
        <dbReference type="ARBA" id="ARBA00022786"/>
    </source>
</evidence>
<dbReference type="EC" id="3.4.19.12" evidence="3"/>
<evidence type="ECO:0000313" key="11">
    <source>
        <dbReference type="EMBL" id="KAD5316886.1"/>
    </source>
</evidence>
<dbReference type="GO" id="GO:0006508">
    <property type="term" value="P:proteolysis"/>
    <property type="evidence" value="ECO:0007669"/>
    <property type="project" value="UniProtKB-KW"/>
</dbReference>
<dbReference type="AlphaFoldDB" id="A0A5N6NQ52"/>
<feature type="domain" description="USP" evidence="10">
    <location>
        <begin position="130"/>
        <end position="439"/>
    </location>
</feature>
<dbReference type="InterPro" id="IPR018200">
    <property type="entry name" value="USP_CS"/>
</dbReference>
<dbReference type="GO" id="GO:0016579">
    <property type="term" value="P:protein deubiquitination"/>
    <property type="evidence" value="ECO:0007669"/>
    <property type="project" value="InterPro"/>
</dbReference>
<dbReference type="GO" id="GO:0004843">
    <property type="term" value="F:cysteine-type deubiquitinase activity"/>
    <property type="evidence" value="ECO:0007669"/>
    <property type="project" value="UniProtKB-EC"/>
</dbReference>
<dbReference type="FunFam" id="3.90.70.10:FF:000116">
    <property type="entry name" value="Ubiquitin carboxyl-terminal hydrolase 20"/>
    <property type="match status" value="1"/>
</dbReference>
<dbReference type="InterPro" id="IPR001394">
    <property type="entry name" value="Peptidase_C19_UCH"/>
</dbReference>
<evidence type="ECO:0000256" key="3">
    <source>
        <dbReference type="ARBA" id="ARBA00012759"/>
    </source>
</evidence>
<dbReference type="OrthoDB" id="420187at2759"/>
<feature type="region of interest" description="Disordered" evidence="9">
    <location>
        <begin position="749"/>
        <end position="782"/>
    </location>
</feature>
<reference evidence="11 12" key="1">
    <citation type="submission" date="2019-05" db="EMBL/GenBank/DDBJ databases">
        <title>Mikania micrantha, genome provides insights into the molecular mechanism of rapid growth.</title>
        <authorList>
            <person name="Liu B."/>
        </authorList>
    </citation>
    <scope>NUCLEOTIDE SEQUENCE [LARGE SCALE GENOMIC DNA]</scope>
    <source>
        <strain evidence="11">NLD-2019</strain>
        <tissue evidence="11">Leaf</tissue>
    </source>
</reference>
<evidence type="ECO:0000313" key="12">
    <source>
        <dbReference type="Proteomes" id="UP000326396"/>
    </source>
</evidence>
<proteinExistence type="inferred from homology"/>
<accession>A0A5N6NQ52</accession>
<evidence type="ECO:0000256" key="2">
    <source>
        <dbReference type="ARBA" id="ARBA00009085"/>
    </source>
</evidence>
<evidence type="ECO:0000256" key="9">
    <source>
        <dbReference type="SAM" id="MobiDB-lite"/>
    </source>
</evidence>
<dbReference type="GO" id="GO:0005634">
    <property type="term" value="C:nucleus"/>
    <property type="evidence" value="ECO:0007669"/>
    <property type="project" value="TreeGrafter"/>
</dbReference>
<protein>
    <recommendedName>
        <fullName evidence="3">ubiquitinyl hydrolase 1</fullName>
        <ecNumber evidence="3">3.4.19.12</ecNumber>
    </recommendedName>
</protein>
<evidence type="ECO:0000256" key="8">
    <source>
        <dbReference type="ARBA" id="ARBA00037450"/>
    </source>
</evidence>
<comment type="catalytic activity">
    <reaction evidence="1">
        <text>Thiol-dependent hydrolysis of ester, thioester, amide, peptide and isopeptide bonds formed by the C-terminal Gly of ubiquitin (a 76-residue protein attached to proteins as an intracellular targeting signal).</text>
        <dbReference type="EC" id="3.4.19.12"/>
    </reaction>
</comment>
<dbReference type="Gene3D" id="3.90.70.10">
    <property type="entry name" value="Cysteine proteinases"/>
    <property type="match status" value="1"/>
</dbReference>
<keyword evidence="12" id="KW-1185">Reference proteome</keyword>
<dbReference type="Pfam" id="PF00443">
    <property type="entry name" value="UCH"/>
    <property type="match status" value="1"/>
</dbReference>
<evidence type="ECO:0000259" key="10">
    <source>
        <dbReference type="PROSITE" id="PS50235"/>
    </source>
</evidence>
<dbReference type="SUPFAM" id="SSF54001">
    <property type="entry name" value="Cysteine proteinases"/>
    <property type="match status" value="1"/>
</dbReference>
<feature type="compositionally biased region" description="Polar residues" evidence="9">
    <location>
        <begin position="516"/>
        <end position="528"/>
    </location>
</feature>
<comment type="similarity">
    <text evidence="2">Belongs to the peptidase C19 family.</text>
</comment>
<keyword evidence="5" id="KW-0833">Ubl conjugation pathway</keyword>
<dbReference type="InterPro" id="IPR038765">
    <property type="entry name" value="Papain-like_cys_pep_sf"/>
</dbReference>